<accession>A0A9D4CMZ2</accession>
<organism evidence="1 2">
    <name type="scientific">Dreissena polymorpha</name>
    <name type="common">Zebra mussel</name>
    <name type="synonym">Mytilus polymorpha</name>
    <dbReference type="NCBI Taxonomy" id="45954"/>
    <lineage>
        <taxon>Eukaryota</taxon>
        <taxon>Metazoa</taxon>
        <taxon>Spiralia</taxon>
        <taxon>Lophotrochozoa</taxon>
        <taxon>Mollusca</taxon>
        <taxon>Bivalvia</taxon>
        <taxon>Autobranchia</taxon>
        <taxon>Heteroconchia</taxon>
        <taxon>Euheterodonta</taxon>
        <taxon>Imparidentia</taxon>
        <taxon>Neoheterodontei</taxon>
        <taxon>Myida</taxon>
        <taxon>Dreissenoidea</taxon>
        <taxon>Dreissenidae</taxon>
        <taxon>Dreissena</taxon>
    </lineage>
</organism>
<dbReference type="EMBL" id="JAIWYP010000012">
    <property type="protein sequence ID" value="KAH3727937.1"/>
    <property type="molecule type" value="Genomic_DNA"/>
</dbReference>
<gene>
    <name evidence="1" type="ORF">DPMN_053883</name>
</gene>
<dbReference type="Proteomes" id="UP000828390">
    <property type="component" value="Unassembled WGS sequence"/>
</dbReference>
<reference evidence="1" key="1">
    <citation type="journal article" date="2019" name="bioRxiv">
        <title>The Genome of the Zebra Mussel, Dreissena polymorpha: A Resource for Invasive Species Research.</title>
        <authorList>
            <person name="McCartney M.A."/>
            <person name="Auch B."/>
            <person name="Kono T."/>
            <person name="Mallez S."/>
            <person name="Zhang Y."/>
            <person name="Obille A."/>
            <person name="Becker A."/>
            <person name="Abrahante J.E."/>
            <person name="Garbe J."/>
            <person name="Badalamenti J.P."/>
            <person name="Herman A."/>
            <person name="Mangelson H."/>
            <person name="Liachko I."/>
            <person name="Sullivan S."/>
            <person name="Sone E.D."/>
            <person name="Koren S."/>
            <person name="Silverstein K.A.T."/>
            <person name="Beckman K.B."/>
            <person name="Gohl D.M."/>
        </authorList>
    </citation>
    <scope>NUCLEOTIDE SEQUENCE</scope>
    <source>
        <strain evidence="1">Duluth1</strain>
        <tissue evidence="1">Whole animal</tissue>
    </source>
</reference>
<keyword evidence="2" id="KW-1185">Reference proteome</keyword>
<comment type="caution">
    <text evidence="1">The sequence shown here is derived from an EMBL/GenBank/DDBJ whole genome shotgun (WGS) entry which is preliminary data.</text>
</comment>
<evidence type="ECO:0000313" key="2">
    <source>
        <dbReference type="Proteomes" id="UP000828390"/>
    </source>
</evidence>
<evidence type="ECO:0000313" key="1">
    <source>
        <dbReference type="EMBL" id="KAH3727937.1"/>
    </source>
</evidence>
<protein>
    <submittedName>
        <fullName evidence="1">Uncharacterized protein</fullName>
    </submittedName>
</protein>
<dbReference type="AlphaFoldDB" id="A0A9D4CMZ2"/>
<sequence>MITITNAAPLAAMFKNKLKTYQKANVFTDFHDNWTINRTSRVLTRFNRNNIMKIAQHPCGPLSTRFYYRHTKGHENCFDPGGNVHEDQTINVVSGVLIRTILKTHTLQRTADKKRSHNHTMRMCSG</sequence>
<reference evidence="1" key="2">
    <citation type="submission" date="2020-11" db="EMBL/GenBank/DDBJ databases">
        <authorList>
            <person name="McCartney M.A."/>
            <person name="Auch B."/>
            <person name="Kono T."/>
            <person name="Mallez S."/>
            <person name="Becker A."/>
            <person name="Gohl D.M."/>
            <person name="Silverstein K.A.T."/>
            <person name="Koren S."/>
            <person name="Bechman K.B."/>
            <person name="Herman A."/>
            <person name="Abrahante J.E."/>
            <person name="Garbe J."/>
        </authorList>
    </citation>
    <scope>NUCLEOTIDE SEQUENCE</scope>
    <source>
        <strain evidence="1">Duluth1</strain>
        <tissue evidence="1">Whole animal</tissue>
    </source>
</reference>
<proteinExistence type="predicted"/>
<name>A0A9D4CMZ2_DREPO</name>